<reference evidence="8 9" key="1">
    <citation type="submission" date="2018-06" db="EMBL/GenBank/DDBJ databases">
        <authorList>
            <consortium name="Pathogen Informatics"/>
            <person name="Doyle S."/>
        </authorList>
    </citation>
    <scope>NUCLEOTIDE SEQUENCE [LARGE SCALE GENOMIC DNA]</scope>
    <source>
        <strain evidence="8 9">NCTC9426</strain>
    </source>
</reference>
<dbReference type="PANTHER" id="PTHR13929:SF0">
    <property type="entry name" value="UBIA PRENYLTRANSFERASE DOMAIN-CONTAINING PROTEIN 1"/>
    <property type="match status" value="1"/>
</dbReference>
<dbReference type="InterPro" id="IPR026046">
    <property type="entry name" value="UBIAD1"/>
</dbReference>
<evidence type="ECO:0000256" key="3">
    <source>
        <dbReference type="ARBA" id="ARBA00022692"/>
    </source>
</evidence>
<protein>
    <recommendedName>
        <fullName evidence="6">1,4-dihydroxy-2-naphthoate octaprenyltransferase</fullName>
        <ecNumber evidence="6">2.5.1.74</ecNumber>
    </recommendedName>
</protein>
<dbReference type="GO" id="GO:0009234">
    <property type="term" value="P:menaquinone biosynthetic process"/>
    <property type="evidence" value="ECO:0007669"/>
    <property type="project" value="UniProtKB-UniRule"/>
</dbReference>
<evidence type="ECO:0000256" key="1">
    <source>
        <dbReference type="ARBA" id="ARBA00004141"/>
    </source>
</evidence>
<dbReference type="AlphaFoldDB" id="A0A378PQX3"/>
<keyword evidence="4 7" id="KW-1133">Transmembrane helix</keyword>
<dbReference type="InterPro" id="IPR000537">
    <property type="entry name" value="UbiA_prenyltransferase"/>
</dbReference>
<dbReference type="PANTHER" id="PTHR13929">
    <property type="entry name" value="1,4-DIHYDROXY-2-NAPHTHOATE OCTAPRENYLTRANSFERASE"/>
    <property type="match status" value="1"/>
</dbReference>
<feature type="transmembrane region" description="Helical" evidence="7">
    <location>
        <begin position="84"/>
        <end position="103"/>
    </location>
</feature>
<comment type="subcellular location">
    <subcellularLocation>
        <location evidence="1">Membrane</location>
        <topology evidence="1">Multi-pass membrane protein</topology>
    </subcellularLocation>
</comment>
<keyword evidence="2 8" id="KW-0808">Transferase</keyword>
<sequence length="158" mass="17410">MGKKPYGYHALGELAVLIFFGYVAVLGGYYLQTGRVDIAQNLIIATGVGLLSACVLYINNLRDTDTDRTSGKTTLAIVLGRYRIVGYFVLLYGAMMCYGYHAVVFGDRAWALALCLPLLAKHSHTVITYRHKSARLGKELEAIVGLVIMVNFLTIIFL</sequence>
<dbReference type="EC" id="2.5.1.74" evidence="6"/>
<dbReference type="CDD" id="cd13962">
    <property type="entry name" value="PT_UbiA_UBIAD1"/>
    <property type="match status" value="1"/>
</dbReference>
<feature type="transmembrane region" description="Helical" evidence="7">
    <location>
        <begin position="12"/>
        <end position="32"/>
    </location>
</feature>
<dbReference type="EMBL" id="UGPZ01000002">
    <property type="protein sequence ID" value="STY90559.1"/>
    <property type="molecule type" value="Genomic_DNA"/>
</dbReference>
<name>A0A378PQX3_MORBO</name>
<evidence type="ECO:0000256" key="4">
    <source>
        <dbReference type="ARBA" id="ARBA00022989"/>
    </source>
</evidence>
<evidence type="ECO:0000256" key="7">
    <source>
        <dbReference type="SAM" id="Phobius"/>
    </source>
</evidence>
<evidence type="ECO:0000313" key="9">
    <source>
        <dbReference type="Proteomes" id="UP000254133"/>
    </source>
</evidence>
<organism evidence="8 9">
    <name type="scientific">Moraxella bovis</name>
    <dbReference type="NCBI Taxonomy" id="476"/>
    <lineage>
        <taxon>Bacteria</taxon>
        <taxon>Pseudomonadati</taxon>
        <taxon>Pseudomonadota</taxon>
        <taxon>Gammaproteobacteria</taxon>
        <taxon>Moraxellales</taxon>
        <taxon>Moraxellaceae</taxon>
        <taxon>Moraxella</taxon>
    </lineage>
</organism>
<gene>
    <name evidence="8" type="primary">menA</name>
    <name evidence="8" type="ORF">NCTC9426_00580</name>
</gene>
<dbReference type="Proteomes" id="UP000254133">
    <property type="component" value="Unassembled WGS sequence"/>
</dbReference>
<dbReference type="GO" id="GO:0042371">
    <property type="term" value="P:vitamin K biosynthetic process"/>
    <property type="evidence" value="ECO:0007669"/>
    <property type="project" value="TreeGrafter"/>
</dbReference>
<keyword evidence="3 7" id="KW-0812">Transmembrane</keyword>
<feature type="transmembrane region" description="Helical" evidence="7">
    <location>
        <begin position="38"/>
        <end position="58"/>
    </location>
</feature>
<accession>A0A378PQX3</accession>
<evidence type="ECO:0000313" key="8">
    <source>
        <dbReference type="EMBL" id="STY90559.1"/>
    </source>
</evidence>
<feature type="transmembrane region" description="Helical" evidence="7">
    <location>
        <begin position="140"/>
        <end position="157"/>
    </location>
</feature>
<dbReference type="Pfam" id="PF01040">
    <property type="entry name" value="UbiA"/>
    <property type="match status" value="1"/>
</dbReference>
<evidence type="ECO:0000256" key="6">
    <source>
        <dbReference type="NCBIfam" id="TIGR00751"/>
    </source>
</evidence>
<evidence type="ECO:0000256" key="2">
    <source>
        <dbReference type="ARBA" id="ARBA00022679"/>
    </source>
</evidence>
<dbReference type="GO" id="GO:0005886">
    <property type="term" value="C:plasma membrane"/>
    <property type="evidence" value="ECO:0007669"/>
    <property type="project" value="TreeGrafter"/>
</dbReference>
<keyword evidence="5 7" id="KW-0472">Membrane</keyword>
<dbReference type="GO" id="GO:0046428">
    <property type="term" value="F:1,4-dihydroxy-2-naphthoate polyprenyltransferase activity"/>
    <property type="evidence" value="ECO:0007669"/>
    <property type="project" value="UniProtKB-UniRule"/>
</dbReference>
<evidence type="ECO:0000256" key="5">
    <source>
        <dbReference type="ARBA" id="ARBA00023136"/>
    </source>
</evidence>
<dbReference type="RefSeq" id="WP_342769556.1">
    <property type="nucleotide sequence ID" value="NZ_UGPZ01000002.1"/>
</dbReference>
<dbReference type="NCBIfam" id="TIGR00751">
    <property type="entry name" value="menA"/>
    <property type="match status" value="1"/>
</dbReference>
<proteinExistence type="predicted"/>